<dbReference type="AlphaFoldDB" id="A0A368L578"/>
<proteinExistence type="predicted"/>
<organism evidence="3 4">
    <name type="scientific">Parvibium lacunae</name>
    <dbReference type="NCBI Taxonomy" id="1888893"/>
    <lineage>
        <taxon>Bacteria</taxon>
        <taxon>Pseudomonadati</taxon>
        <taxon>Pseudomonadota</taxon>
        <taxon>Betaproteobacteria</taxon>
        <taxon>Burkholderiales</taxon>
        <taxon>Alcaligenaceae</taxon>
        <taxon>Parvibium</taxon>
    </lineage>
</organism>
<evidence type="ECO:0000313" key="4">
    <source>
        <dbReference type="Proteomes" id="UP000252357"/>
    </source>
</evidence>
<accession>A0A368L578</accession>
<sequence length="160" mass="18182">MTDCPLCSQPGGELIWQNSQLRVVRVVDSFAQDHPAFTRVIWQAHVKEMTDLCPAEREQLMAVVWVVEQVQREVLQPTKVNVASFGNVVPHLHWHIIPRYEGDAHWPNPVWAAPNDKPLSGLSFVSEAKQKPSESLTKNDISPILGQYWQELRLRLTALG</sequence>
<evidence type="ECO:0000259" key="2">
    <source>
        <dbReference type="PROSITE" id="PS51084"/>
    </source>
</evidence>
<dbReference type="Pfam" id="PF01230">
    <property type="entry name" value="HIT"/>
    <property type="match status" value="1"/>
</dbReference>
<dbReference type="InterPro" id="IPR011146">
    <property type="entry name" value="HIT-like"/>
</dbReference>
<protein>
    <submittedName>
        <fullName evidence="3">HIT family protein</fullName>
    </submittedName>
</protein>
<dbReference type="EMBL" id="QPGB01000002">
    <property type="protein sequence ID" value="RCS58727.1"/>
    <property type="molecule type" value="Genomic_DNA"/>
</dbReference>
<dbReference type="OrthoDB" id="9799145at2"/>
<dbReference type="SUPFAM" id="SSF54197">
    <property type="entry name" value="HIT-like"/>
    <property type="match status" value="1"/>
</dbReference>
<dbReference type="GO" id="GO:0003824">
    <property type="term" value="F:catalytic activity"/>
    <property type="evidence" value="ECO:0007669"/>
    <property type="project" value="InterPro"/>
</dbReference>
<keyword evidence="4" id="KW-1185">Reference proteome</keyword>
<evidence type="ECO:0000313" key="3">
    <source>
        <dbReference type="EMBL" id="RCS58727.1"/>
    </source>
</evidence>
<dbReference type="PROSITE" id="PS51084">
    <property type="entry name" value="HIT_2"/>
    <property type="match status" value="1"/>
</dbReference>
<name>A0A368L578_9BURK</name>
<feature type="domain" description="HIT" evidence="2">
    <location>
        <begin position="35"/>
        <end position="106"/>
    </location>
</feature>
<feature type="short sequence motif" description="Histidine triad motif" evidence="1">
    <location>
        <begin position="91"/>
        <end position="95"/>
    </location>
</feature>
<reference evidence="3 4" key="1">
    <citation type="journal article" date="2018" name="Int. J. Syst. Evol. Microbiol.">
        <title>Parvibium lacunae gen. nov., sp. nov., a new member of the family Alcaligenaceae isolated from a freshwater pond.</title>
        <authorList>
            <person name="Chen W.M."/>
            <person name="Xie P.B."/>
            <person name="Hsu M.Y."/>
            <person name="Sheu S.Y."/>
        </authorList>
    </citation>
    <scope>NUCLEOTIDE SEQUENCE [LARGE SCALE GENOMIC DNA]</scope>
    <source>
        <strain evidence="3 4">KMB9</strain>
    </source>
</reference>
<evidence type="ECO:0000256" key="1">
    <source>
        <dbReference type="PROSITE-ProRule" id="PRU00464"/>
    </source>
</evidence>
<comment type="caution">
    <text evidence="3">The sequence shown here is derived from an EMBL/GenBank/DDBJ whole genome shotgun (WGS) entry which is preliminary data.</text>
</comment>
<dbReference type="InterPro" id="IPR036265">
    <property type="entry name" value="HIT-like_sf"/>
</dbReference>
<dbReference type="Proteomes" id="UP000252357">
    <property type="component" value="Unassembled WGS sequence"/>
</dbReference>
<gene>
    <name evidence="3" type="ORF">DU000_07595</name>
</gene>
<dbReference type="Gene3D" id="3.30.428.10">
    <property type="entry name" value="HIT-like"/>
    <property type="match status" value="1"/>
</dbReference>